<reference evidence="4 5" key="1">
    <citation type="journal article" date="2013" name="BMC Genomics">
        <title>The miniature genome of a carnivorous plant Genlisea aurea contains a low number of genes and short non-coding sequences.</title>
        <authorList>
            <person name="Leushkin E.V."/>
            <person name="Sutormin R.A."/>
            <person name="Nabieva E.R."/>
            <person name="Penin A.A."/>
            <person name="Kondrashov A.S."/>
            <person name="Logacheva M.D."/>
        </authorList>
    </citation>
    <scope>NUCLEOTIDE SEQUENCE [LARGE SCALE GENOMIC DNA]</scope>
</reference>
<keyword evidence="2" id="KW-0677">Repeat</keyword>
<dbReference type="PROSITE" id="PS50082">
    <property type="entry name" value="WD_REPEATS_2"/>
    <property type="match status" value="5"/>
</dbReference>
<dbReference type="Gene3D" id="2.130.10.10">
    <property type="entry name" value="YVTN repeat-like/Quinoprotein amine dehydrogenase"/>
    <property type="match status" value="2"/>
</dbReference>
<keyword evidence="5" id="KW-1185">Reference proteome</keyword>
<dbReference type="PRINTS" id="PR00320">
    <property type="entry name" value="GPROTEINBRPT"/>
</dbReference>
<organism evidence="4 5">
    <name type="scientific">Genlisea aurea</name>
    <dbReference type="NCBI Taxonomy" id="192259"/>
    <lineage>
        <taxon>Eukaryota</taxon>
        <taxon>Viridiplantae</taxon>
        <taxon>Streptophyta</taxon>
        <taxon>Embryophyta</taxon>
        <taxon>Tracheophyta</taxon>
        <taxon>Spermatophyta</taxon>
        <taxon>Magnoliopsida</taxon>
        <taxon>eudicotyledons</taxon>
        <taxon>Gunneridae</taxon>
        <taxon>Pentapetalae</taxon>
        <taxon>asterids</taxon>
        <taxon>lamiids</taxon>
        <taxon>Lamiales</taxon>
        <taxon>Lentibulariaceae</taxon>
        <taxon>Genlisea</taxon>
    </lineage>
</organism>
<dbReference type="PANTHER" id="PTHR22844:SF199">
    <property type="entry name" value="F21J9.19"/>
    <property type="match status" value="1"/>
</dbReference>
<feature type="repeat" description="WD" evidence="3">
    <location>
        <begin position="153"/>
        <end position="195"/>
    </location>
</feature>
<dbReference type="InterPro" id="IPR020472">
    <property type="entry name" value="WD40_PAC1"/>
</dbReference>
<dbReference type="PROSITE" id="PS50294">
    <property type="entry name" value="WD_REPEATS_REGION"/>
    <property type="match status" value="4"/>
</dbReference>
<evidence type="ECO:0000256" key="2">
    <source>
        <dbReference type="ARBA" id="ARBA00022737"/>
    </source>
</evidence>
<dbReference type="Proteomes" id="UP000015453">
    <property type="component" value="Unassembled WGS sequence"/>
</dbReference>
<feature type="repeat" description="WD" evidence="3">
    <location>
        <begin position="197"/>
        <end position="228"/>
    </location>
</feature>
<protein>
    <submittedName>
        <fullName evidence="4">Uncharacterized protein</fullName>
    </submittedName>
</protein>
<dbReference type="InterPro" id="IPR015943">
    <property type="entry name" value="WD40/YVTN_repeat-like_dom_sf"/>
</dbReference>
<accession>S8DME6</accession>
<name>S8DME6_9LAMI</name>
<dbReference type="InterPro" id="IPR001680">
    <property type="entry name" value="WD40_rpt"/>
</dbReference>
<feature type="non-terminal residue" evidence="4">
    <location>
        <position position="1"/>
    </location>
</feature>
<feature type="repeat" description="WD" evidence="3">
    <location>
        <begin position="329"/>
        <end position="366"/>
    </location>
</feature>
<dbReference type="OrthoDB" id="674604at2759"/>
<evidence type="ECO:0000256" key="3">
    <source>
        <dbReference type="PROSITE-ProRule" id="PRU00221"/>
    </source>
</evidence>
<keyword evidence="1 3" id="KW-0853">WD repeat</keyword>
<dbReference type="EMBL" id="AUSU01005004">
    <property type="protein sequence ID" value="EPS64168.1"/>
    <property type="molecule type" value="Genomic_DNA"/>
</dbReference>
<sequence length="366" mass="40372">DQLSSSVSTQSEVSLKTLPSLQKTPVFGAGTSSSKAVNLANLNHHVNFLAIHSSLLYAAVGDEINVYDITDNSLADTFNDDNAKQSTGTVKSLVFAAGKIFSAHQDGKIKVWILTDQKKHKLAATLPTLEDRMRNFIFPKNYTQIRRHRKKLSIEHYDAVSSLASFPSHHSIIASVSWDRSIKIWRGEENRCLESINRAHDDAINAVAISREGLIYTGSADRRIKVWKKEAKNYALIATLEKHKSAVNALALNPNDTVLFSGSCDRSVLVWEREDNANHMAATGALRGHTKAILCLISFNDLLMSGSADRTIRIWRRGFDGRYCWLAVLDGHQSPVKTLAAIAADGSVKIFSGGFGGEIKVWQVEV</sequence>
<dbReference type="AlphaFoldDB" id="S8DME6"/>
<dbReference type="InterPro" id="IPR045182">
    <property type="entry name" value="JINGUBANG-like"/>
</dbReference>
<dbReference type="InterPro" id="IPR036322">
    <property type="entry name" value="WD40_repeat_dom_sf"/>
</dbReference>
<dbReference type="SUPFAM" id="SSF50978">
    <property type="entry name" value="WD40 repeat-like"/>
    <property type="match status" value="1"/>
</dbReference>
<comment type="caution">
    <text evidence="4">The sequence shown here is derived from an EMBL/GenBank/DDBJ whole genome shotgun (WGS) entry which is preliminary data.</text>
</comment>
<dbReference type="SMART" id="SM00320">
    <property type="entry name" value="WD40"/>
    <property type="match status" value="6"/>
</dbReference>
<evidence type="ECO:0000313" key="4">
    <source>
        <dbReference type="EMBL" id="EPS64168.1"/>
    </source>
</evidence>
<proteinExistence type="predicted"/>
<evidence type="ECO:0000256" key="1">
    <source>
        <dbReference type="ARBA" id="ARBA00022574"/>
    </source>
</evidence>
<dbReference type="Pfam" id="PF00400">
    <property type="entry name" value="WD40"/>
    <property type="match status" value="5"/>
</dbReference>
<evidence type="ECO:0000313" key="5">
    <source>
        <dbReference type="Proteomes" id="UP000015453"/>
    </source>
</evidence>
<dbReference type="PANTHER" id="PTHR22844">
    <property type="entry name" value="F-BOX AND WD40 DOMAIN PROTEIN"/>
    <property type="match status" value="1"/>
</dbReference>
<gene>
    <name evidence="4" type="ORF">M569_10613</name>
</gene>
<feature type="repeat" description="WD" evidence="3">
    <location>
        <begin position="286"/>
        <end position="315"/>
    </location>
</feature>
<feature type="repeat" description="WD" evidence="3">
    <location>
        <begin position="240"/>
        <end position="281"/>
    </location>
</feature>